<dbReference type="Proteomes" id="UP000594638">
    <property type="component" value="Unassembled WGS sequence"/>
</dbReference>
<dbReference type="AlphaFoldDB" id="A0A8S0RRJ2"/>
<comment type="caution">
    <text evidence="1">The sequence shown here is derived from an EMBL/GenBank/DDBJ whole genome shotgun (WGS) entry which is preliminary data.</text>
</comment>
<proteinExistence type="predicted"/>
<name>A0A8S0RRJ2_OLEEU</name>
<dbReference type="Gramene" id="OE9A093592T1">
    <property type="protein sequence ID" value="OE9A093592C1"/>
    <property type="gene ID" value="OE9A093592"/>
</dbReference>
<gene>
    <name evidence="1" type="ORF">OLEA9_A093592</name>
</gene>
<keyword evidence="2" id="KW-1185">Reference proteome</keyword>
<evidence type="ECO:0000313" key="1">
    <source>
        <dbReference type="EMBL" id="CAA2982525.1"/>
    </source>
</evidence>
<protein>
    <submittedName>
        <fullName evidence="1">Uncharacterized protein</fullName>
    </submittedName>
</protein>
<sequence length="102" mass="11414">MSNFDIVRYVKQLARVKVSIGVNTSGGGCRKASRGPNGFVDDPPMLRDNQAVAWLGSLVPRSFVILYFNTVFPTLYTFVPDHYEDSSTSYTPTTFPHVLMYS</sequence>
<dbReference type="EMBL" id="CACTIH010003699">
    <property type="protein sequence ID" value="CAA2982525.1"/>
    <property type="molecule type" value="Genomic_DNA"/>
</dbReference>
<reference evidence="1 2" key="1">
    <citation type="submission" date="2019-12" db="EMBL/GenBank/DDBJ databases">
        <authorList>
            <person name="Alioto T."/>
            <person name="Alioto T."/>
            <person name="Gomez Garrido J."/>
        </authorList>
    </citation>
    <scope>NUCLEOTIDE SEQUENCE [LARGE SCALE GENOMIC DNA]</scope>
</reference>
<evidence type="ECO:0000313" key="2">
    <source>
        <dbReference type="Proteomes" id="UP000594638"/>
    </source>
</evidence>
<accession>A0A8S0RRJ2</accession>
<organism evidence="1 2">
    <name type="scientific">Olea europaea subsp. europaea</name>
    <dbReference type="NCBI Taxonomy" id="158383"/>
    <lineage>
        <taxon>Eukaryota</taxon>
        <taxon>Viridiplantae</taxon>
        <taxon>Streptophyta</taxon>
        <taxon>Embryophyta</taxon>
        <taxon>Tracheophyta</taxon>
        <taxon>Spermatophyta</taxon>
        <taxon>Magnoliopsida</taxon>
        <taxon>eudicotyledons</taxon>
        <taxon>Gunneridae</taxon>
        <taxon>Pentapetalae</taxon>
        <taxon>asterids</taxon>
        <taxon>lamiids</taxon>
        <taxon>Lamiales</taxon>
        <taxon>Oleaceae</taxon>
        <taxon>Oleeae</taxon>
        <taxon>Olea</taxon>
    </lineage>
</organism>